<feature type="region of interest" description="Disordered" evidence="1">
    <location>
        <begin position="1"/>
        <end position="20"/>
    </location>
</feature>
<sequence>VEVRAGDRPEEANKYVKRSPPRLPGFWGGIWCIGCCWEEASSQRSTKTNLVTKDCLSV</sequence>
<dbReference type="EMBL" id="CADCTZ010001555">
    <property type="protein sequence ID" value="CAA9404825.1"/>
    <property type="molecule type" value="Genomic_DNA"/>
</dbReference>
<evidence type="ECO:0000313" key="2">
    <source>
        <dbReference type="EMBL" id="CAA9404825.1"/>
    </source>
</evidence>
<organism evidence="2">
    <name type="scientific">uncultured Microcoleus sp</name>
    <dbReference type="NCBI Taxonomy" id="259945"/>
    <lineage>
        <taxon>Bacteria</taxon>
        <taxon>Bacillati</taxon>
        <taxon>Cyanobacteriota</taxon>
        <taxon>Cyanophyceae</taxon>
        <taxon>Oscillatoriophycideae</taxon>
        <taxon>Oscillatoriales</taxon>
        <taxon>Microcoleaceae</taxon>
        <taxon>Microcoleus</taxon>
        <taxon>environmental samples</taxon>
    </lineage>
</organism>
<reference evidence="2" key="1">
    <citation type="submission" date="2020-02" db="EMBL/GenBank/DDBJ databases">
        <authorList>
            <person name="Meier V. D."/>
        </authorList>
    </citation>
    <scope>NUCLEOTIDE SEQUENCE</scope>
    <source>
        <strain evidence="2">AVDCRST_MAG84</strain>
    </source>
</reference>
<accession>A0A6J4P9T5</accession>
<feature type="compositionally biased region" description="Basic and acidic residues" evidence="1">
    <location>
        <begin position="1"/>
        <end position="14"/>
    </location>
</feature>
<feature type="non-terminal residue" evidence="2">
    <location>
        <position position="58"/>
    </location>
</feature>
<proteinExistence type="predicted"/>
<gene>
    <name evidence="2" type="ORF">AVDCRST_MAG84-6321</name>
</gene>
<protein>
    <submittedName>
        <fullName evidence="2">Uncharacterized protein</fullName>
    </submittedName>
</protein>
<dbReference type="AlphaFoldDB" id="A0A6J4P9T5"/>
<name>A0A6J4P9T5_9CYAN</name>
<evidence type="ECO:0000256" key="1">
    <source>
        <dbReference type="SAM" id="MobiDB-lite"/>
    </source>
</evidence>
<feature type="non-terminal residue" evidence="2">
    <location>
        <position position="1"/>
    </location>
</feature>